<protein>
    <recommendedName>
        <fullName evidence="3">SIR2 family protein</fullName>
    </recommendedName>
</protein>
<dbReference type="RefSeq" id="WP_073505218.1">
    <property type="nucleotide sequence ID" value="NZ_CP018199.1"/>
</dbReference>
<proteinExistence type="predicted"/>
<evidence type="ECO:0008006" key="3">
    <source>
        <dbReference type="Google" id="ProtNLM"/>
    </source>
</evidence>
<dbReference type="AlphaFoldDB" id="A0A9Q6HQV3"/>
<evidence type="ECO:0000313" key="1">
    <source>
        <dbReference type="EMBL" id="PTI76836.1"/>
    </source>
</evidence>
<name>A0A9Q6HQV3_9STAP</name>
<dbReference type="EMBL" id="PZFQ01000007">
    <property type="protein sequence ID" value="PTI76836.1"/>
    <property type="molecule type" value="Genomic_DNA"/>
</dbReference>
<dbReference type="InterPro" id="IPR029035">
    <property type="entry name" value="DHS-like_NAD/FAD-binding_dom"/>
</dbReference>
<dbReference type="Proteomes" id="UP000241960">
    <property type="component" value="Unassembled WGS sequence"/>
</dbReference>
<accession>A0A9Q6HQV3</accession>
<organism evidence="1 2">
    <name type="scientific">Staphylococcus succinus</name>
    <dbReference type="NCBI Taxonomy" id="61015"/>
    <lineage>
        <taxon>Bacteria</taxon>
        <taxon>Bacillati</taxon>
        <taxon>Bacillota</taxon>
        <taxon>Bacilli</taxon>
        <taxon>Bacillales</taxon>
        <taxon>Staphylococcaceae</taxon>
        <taxon>Staphylococcus</taxon>
    </lineage>
</organism>
<evidence type="ECO:0000313" key="2">
    <source>
        <dbReference type="Proteomes" id="UP000241960"/>
    </source>
</evidence>
<gene>
    <name evidence="1" type="ORF">BU058_03280</name>
</gene>
<comment type="caution">
    <text evidence="1">The sequence shown here is derived from an EMBL/GenBank/DDBJ whole genome shotgun (WGS) entry which is preliminary data.</text>
</comment>
<dbReference type="SUPFAM" id="SSF52467">
    <property type="entry name" value="DHS-like NAD/FAD-binding domain"/>
    <property type="match status" value="1"/>
</dbReference>
<sequence>MNETNNIERAKAWIEHADAILITASNGLSISEGYHIFANNNDFKEKFKLFNEQLGIQNIVQGLFYNYPSEGMRILFYQTLIKYMITDYSGSSVFYNLKKIIGNKDYFILTSNGDTHFQINKFDKDKIFEIEGNFYNGLYRDFKSIEKQQLLFKQFLETYRNKKLVILELGIGKRNTLIKAPIMDLVYNEALYRYITFNLSQEIYINKNIENQSIAIEGEINKTLKELLK</sequence>
<reference evidence="1 2" key="1">
    <citation type="journal article" date="2016" name="Front. Microbiol.">
        <title>Comprehensive Phylogenetic Analysis of Bovine Non-aureus Staphylococci Species Based on Whole-Genome Sequencing.</title>
        <authorList>
            <person name="Naushad S."/>
            <person name="Barkema H.W."/>
            <person name="Luby C."/>
            <person name="Condas L.A."/>
            <person name="Nobrega D.B."/>
            <person name="Carson D.A."/>
            <person name="De Buck J."/>
        </authorList>
    </citation>
    <scope>NUCLEOTIDE SEQUENCE [LARGE SCALE GENOMIC DNA]</scope>
    <source>
        <strain evidence="1 2">SNUC 1231</strain>
    </source>
</reference>